<comment type="caution">
    <text evidence="2">The sequence shown here is derived from an EMBL/GenBank/DDBJ whole genome shotgun (WGS) entry which is preliminary data.</text>
</comment>
<reference evidence="2" key="1">
    <citation type="submission" date="2019-08" db="EMBL/GenBank/DDBJ databases">
        <authorList>
            <person name="Kucharzyk K."/>
            <person name="Murdoch R.W."/>
            <person name="Higgins S."/>
            <person name="Loffler F."/>
        </authorList>
    </citation>
    <scope>NUCLEOTIDE SEQUENCE</scope>
</reference>
<sequence>MRDIENQPPPVLLRFLTQCHLLLDTLCHVIQSILQLGELVVQPQIDTSGIVPFPQQPRSIRQLSQGVRDPPGGYSGINKRQHDQKDDIDQRHRNENQDCLFKIARSGTRVPGQHKIDPDGGRKGDDQPEMALLVIQHIVVKRDLLAFAGDKKLGEIGGGQLFAQGGILTGCQDYAIVIIHYLHASPVLHNRRCIDHAIVIPHQFRRGKPVFRKHA</sequence>
<evidence type="ECO:0000256" key="1">
    <source>
        <dbReference type="SAM" id="MobiDB-lite"/>
    </source>
</evidence>
<proteinExistence type="predicted"/>
<name>A0A645DZU3_9ZZZZ</name>
<feature type="compositionally biased region" description="Basic and acidic residues" evidence="1">
    <location>
        <begin position="80"/>
        <end position="90"/>
    </location>
</feature>
<feature type="region of interest" description="Disordered" evidence="1">
    <location>
        <begin position="63"/>
        <end position="90"/>
    </location>
</feature>
<organism evidence="2">
    <name type="scientific">bioreactor metagenome</name>
    <dbReference type="NCBI Taxonomy" id="1076179"/>
    <lineage>
        <taxon>unclassified sequences</taxon>
        <taxon>metagenomes</taxon>
        <taxon>ecological metagenomes</taxon>
    </lineage>
</organism>
<dbReference type="AlphaFoldDB" id="A0A645DZU3"/>
<gene>
    <name evidence="2" type="ORF">SDC9_141806</name>
</gene>
<protein>
    <submittedName>
        <fullName evidence="2">Uncharacterized protein</fullName>
    </submittedName>
</protein>
<evidence type="ECO:0000313" key="2">
    <source>
        <dbReference type="EMBL" id="MPM94658.1"/>
    </source>
</evidence>
<accession>A0A645DZU3</accession>
<dbReference type="EMBL" id="VSSQ01041255">
    <property type="protein sequence ID" value="MPM94658.1"/>
    <property type="molecule type" value="Genomic_DNA"/>
</dbReference>